<dbReference type="Proteomes" id="UP000271469">
    <property type="component" value="Chromosome"/>
</dbReference>
<dbReference type="EMBL" id="CP033972">
    <property type="protein sequence ID" value="AZG46237.1"/>
    <property type="molecule type" value="Genomic_DNA"/>
</dbReference>
<name>A0A3G8JMD7_9ACTN</name>
<organism evidence="1 2">
    <name type="scientific">Gordonia insulae</name>
    <dbReference type="NCBI Taxonomy" id="2420509"/>
    <lineage>
        <taxon>Bacteria</taxon>
        <taxon>Bacillati</taxon>
        <taxon>Actinomycetota</taxon>
        <taxon>Actinomycetes</taxon>
        <taxon>Mycobacteriales</taxon>
        <taxon>Gordoniaceae</taxon>
        <taxon>Gordonia</taxon>
    </lineage>
</organism>
<evidence type="ECO:0000313" key="2">
    <source>
        <dbReference type="Proteomes" id="UP000271469"/>
    </source>
</evidence>
<dbReference type="SUPFAM" id="SSF48498">
    <property type="entry name" value="Tetracyclin repressor-like, C-terminal domain"/>
    <property type="match status" value="1"/>
</dbReference>
<reference evidence="1 2" key="1">
    <citation type="submission" date="2018-11" db="EMBL/GenBank/DDBJ databases">
        <title>Gordonia insulae sp. nov., isolated from an island soil.</title>
        <authorList>
            <person name="Kim Y.S."/>
            <person name="Kim S.B."/>
        </authorList>
    </citation>
    <scope>NUCLEOTIDE SEQUENCE [LARGE SCALE GENOMIC DNA]</scope>
    <source>
        <strain evidence="1 2">MMS17-SY073</strain>
    </source>
</reference>
<dbReference type="InterPro" id="IPR036271">
    <property type="entry name" value="Tet_transcr_reg_TetR-rel_C_sf"/>
</dbReference>
<sequence>MVVEDEQLAVSDWGFASEAWFNWNHRLTDALTEQLRNDVRDGLAHPATADIERLIIDLNYMMQHAFYLNSASKADTTETQRMFTSVTAIWLAAAWGHPTSSTSRPATDR</sequence>
<evidence type="ECO:0000313" key="1">
    <source>
        <dbReference type="EMBL" id="AZG46237.1"/>
    </source>
</evidence>
<dbReference type="Gene3D" id="1.10.357.10">
    <property type="entry name" value="Tetracycline Repressor, domain 2"/>
    <property type="match status" value="1"/>
</dbReference>
<keyword evidence="2" id="KW-1185">Reference proteome</keyword>
<dbReference type="AlphaFoldDB" id="A0A3G8JMD7"/>
<proteinExistence type="predicted"/>
<protein>
    <recommendedName>
        <fullName evidence="3">HTH-type transcriptional repressor KstR2 C-terminal domain-containing protein</fullName>
    </recommendedName>
</protein>
<evidence type="ECO:0008006" key="3">
    <source>
        <dbReference type="Google" id="ProtNLM"/>
    </source>
</evidence>
<dbReference type="KEGG" id="gom:D7316_02838"/>
<accession>A0A3G8JMD7</accession>
<gene>
    <name evidence="1" type="ORF">D7316_02838</name>
</gene>